<evidence type="ECO:0000313" key="5">
    <source>
        <dbReference type="EMBL" id="PWQ98065.1"/>
    </source>
</evidence>
<dbReference type="CDD" id="cd01392">
    <property type="entry name" value="HTH_LacI"/>
    <property type="match status" value="1"/>
</dbReference>
<dbReference type="SMART" id="SM00354">
    <property type="entry name" value="HTH_LACI"/>
    <property type="match status" value="1"/>
</dbReference>
<dbReference type="SUPFAM" id="SSF47413">
    <property type="entry name" value="lambda repressor-like DNA-binding domains"/>
    <property type="match status" value="1"/>
</dbReference>
<dbReference type="AlphaFoldDB" id="A0A317CHN4"/>
<evidence type="ECO:0000256" key="2">
    <source>
        <dbReference type="ARBA" id="ARBA00023125"/>
    </source>
</evidence>
<name>A0A317CHN4_9GAMM</name>
<protein>
    <submittedName>
        <fullName evidence="5">LacI family transcriptional regulator</fullName>
    </submittedName>
</protein>
<organism evidence="5 6">
    <name type="scientific">Leucothrix pacifica</name>
    <dbReference type="NCBI Taxonomy" id="1247513"/>
    <lineage>
        <taxon>Bacteria</taxon>
        <taxon>Pseudomonadati</taxon>
        <taxon>Pseudomonadota</taxon>
        <taxon>Gammaproteobacteria</taxon>
        <taxon>Thiotrichales</taxon>
        <taxon>Thiotrichaceae</taxon>
        <taxon>Leucothrix</taxon>
    </lineage>
</organism>
<evidence type="ECO:0000256" key="3">
    <source>
        <dbReference type="ARBA" id="ARBA00023163"/>
    </source>
</evidence>
<dbReference type="InterPro" id="IPR046335">
    <property type="entry name" value="LacI/GalR-like_sensor"/>
</dbReference>
<dbReference type="GO" id="GO:0003700">
    <property type="term" value="F:DNA-binding transcription factor activity"/>
    <property type="evidence" value="ECO:0007669"/>
    <property type="project" value="TreeGrafter"/>
</dbReference>
<sequence length="350" mass="38166">MTKKLTLKDIAKSLGVSTTTVSNAFNRPDQLSAKLRDHIVSSANELGYYGPSAAGRVLRTGRSNTIGIINHAEFSYALKDPLAVSFLQGVASVCDRENMSMMLLPGIGRSDKEFPAFDAMVDTFIIQSCFITDDLVKRVLAQGSRAIMVDGKIDGLARVTISDKASAHNAAKHLLDQGHEQFAILSFQLNATERDNLFSLEKLNQSRHYVAIQRLEGYLSAFKAAEIPQQQILIKECAENTGDAAYQVSLEILTKKKRPTAILCMSDRLAIGLMKAANKLGIQVPDDLSVIGFDDIEAATTCTPPLTTIEQLGYEKGQLAAELAISDEQPESIELPAKLVIRQSTKPPKK</sequence>
<dbReference type="Pfam" id="PF13377">
    <property type="entry name" value="Peripla_BP_3"/>
    <property type="match status" value="1"/>
</dbReference>
<dbReference type="InterPro" id="IPR010982">
    <property type="entry name" value="Lambda_DNA-bd_dom_sf"/>
</dbReference>
<evidence type="ECO:0000259" key="4">
    <source>
        <dbReference type="PROSITE" id="PS50932"/>
    </source>
</evidence>
<dbReference type="EMBL" id="QGKM01000019">
    <property type="protein sequence ID" value="PWQ98065.1"/>
    <property type="molecule type" value="Genomic_DNA"/>
</dbReference>
<keyword evidence="3" id="KW-0804">Transcription</keyword>
<dbReference type="Gene3D" id="3.40.50.2300">
    <property type="match status" value="2"/>
</dbReference>
<dbReference type="CDD" id="cd06279">
    <property type="entry name" value="PBP1_LacI-like"/>
    <property type="match status" value="1"/>
</dbReference>
<gene>
    <name evidence="5" type="ORF">DKW60_08990</name>
</gene>
<dbReference type="PROSITE" id="PS50932">
    <property type="entry name" value="HTH_LACI_2"/>
    <property type="match status" value="1"/>
</dbReference>
<feature type="domain" description="HTH lacI-type" evidence="4">
    <location>
        <begin position="5"/>
        <end position="60"/>
    </location>
</feature>
<dbReference type="Proteomes" id="UP000245539">
    <property type="component" value="Unassembled WGS sequence"/>
</dbReference>
<dbReference type="Gene3D" id="1.10.260.40">
    <property type="entry name" value="lambda repressor-like DNA-binding domains"/>
    <property type="match status" value="1"/>
</dbReference>
<dbReference type="Pfam" id="PF00356">
    <property type="entry name" value="LacI"/>
    <property type="match status" value="1"/>
</dbReference>
<dbReference type="InterPro" id="IPR000843">
    <property type="entry name" value="HTH_LacI"/>
</dbReference>
<dbReference type="RefSeq" id="WP_109837324.1">
    <property type="nucleotide sequence ID" value="NZ_QGKM01000019.1"/>
</dbReference>
<evidence type="ECO:0000313" key="6">
    <source>
        <dbReference type="Proteomes" id="UP000245539"/>
    </source>
</evidence>
<dbReference type="PANTHER" id="PTHR30146:SF138">
    <property type="entry name" value="TRANSCRIPTIONAL REGULATORY PROTEIN"/>
    <property type="match status" value="1"/>
</dbReference>
<dbReference type="PANTHER" id="PTHR30146">
    <property type="entry name" value="LACI-RELATED TRANSCRIPTIONAL REPRESSOR"/>
    <property type="match status" value="1"/>
</dbReference>
<reference evidence="5 6" key="1">
    <citation type="submission" date="2018-05" db="EMBL/GenBank/DDBJ databases">
        <title>Leucothrix arctica sp. nov., isolated from Arctic seawater.</title>
        <authorList>
            <person name="Choi A."/>
            <person name="Baek K."/>
        </authorList>
    </citation>
    <scope>NUCLEOTIDE SEQUENCE [LARGE SCALE GENOMIC DNA]</scope>
    <source>
        <strain evidence="5 6">JCM 18388</strain>
    </source>
</reference>
<keyword evidence="2" id="KW-0238">DNA-binding</keyword>
<dbReference type="OrthoDB" id="5171752at2"/>
<dbReference type="InterPro" id="IPR028082">
    <property type="entry name" value="Peripla_BP_I"/>
</dbReference>
<dbReference type="SUPFAM" id="SSF53822">
    <property type="entry name" value="Periplasmic binding protein-like I"/>
    <property type="match status" value="1"/>
</dbReference>
<keyword evidence="1" id="KW-0805">Transcription regulation</keyword>
<dbReference type="GO" id="GO:0000976">
    <property type="term" value="F:transcription cis-regulatory region binding"/>
    <property type="evidence" value="ECO:0007669"/>
    <property type="project" value="TreeGrafter"/>
</dbReference>
<comment type="caution">
    <text evidence="5">The sequence shown here is derived from an EMBL/GenBank/DDBJ whole genome shotgun (WGS) entry which is preliminary data.</text>
</comment>
<evidence type="ECO:0000256" key="1">
    <source>
        <dbReference type="ARBA" id="ARBA00023015"/>
    </source>
</evidence>
<accession>A0A317CHN4</accession>
<keyword evidence="6" id="KW-1185">Reference proteome</keyword>
<proteinExistence type="predicted"/>